<comment type="caution">
    <text evidence="1">The sequence shown here is derived from an EMBL/GenBank/DDBJ whole genome shotgun (WGS) entry which is preliminary data.</text>
</comment>
<dbReference type="EMBL" id="MTCZ01000038">
    <property type="protein sequence ID" value="OWP84398.1"/>
    <property type="molecule type" value="Genomic_DNA"/>
</dbReference>
<accession>A0A246GJR2</accession>
<evidence type="ECO:0000313" key="2">
    <source>
        <dbReference type="Proteomes" id="UP000197768"/>
    </source>
</evidence>
<protein>
    <submittedName>
        <fullName evidence="1">Uncharacterized protein</fullName>
    </submittedName>
</protein>
<evidence type="ECO:0000313" key="1">
    <source>
        <dbReference type="EMBL" id="OWP84398.1"/>
    </source>
</evidence>
<sequence length="77" mass="8468">MIPRHNDAEVKIFEDIASQLGAKKGDVGTKVFNDVEGKIKLKTELCPCGSCSGVIEQFKNMFPKVELEILAQPKASF</sequence>
<dbReference type="InterPro" id="IPR032721">
    <property type="entry name" value="Toxin-deaminase"/>
</dbReference>
<dbReference type="Pfam" id="PF14424">
    <property type="entry name" value="Toxin-deaminase"/>
    <property type="match status" value="1"/>
</dbReference>
<reference evidence="1 2" key="1">
    <citation type="journal article" date="2017" name="Infect. Genet. Evol.">
        <title>Comparative genome analysis of fish pathogen Flavobacterium columnare reveals extensive sequence diversity within the species.</title>
        <authorList>
            <person name="Kayansamruaj P."/>
            <person name="Dong H.T."/>
            <person name="Hirono I."/>
            <person name="Kondo H."/>
            <person name="Senapin S."/>
            <person name="Rodkhum C."/>
        </authorList>
    </citation>
    <scope>NUCLEOTIDE SEQUENCE [LARGE SCALE GENOMIC DNA]</scope>
    <source>
        <strain evidence="1 2">1215</strain>
    </source>
</reference>
<gene>
    <name evidence="1" type="ORF">BWK59_05575</name>
</gene>
<organism evidence="1 2">
    <name type="scientific">Flavobacterium davisii</name>
    <dbReference type="NCBI Taxonomy" id="2906077"/>
    <lineage>
        <taxon>Bacteria</taxon>
        <taxon>Pseudomonadati</taxon>
        <taxon>Bacteroidota</taxon>
        <taxon>Flavobacteriia</taxon>
        <taxon>Flavobacteriales</taxon>
        <taxon>Flavobacteriaceae</taxon>
        <taxon>Flavobacterium</taxon>
    </lineage>
</organism>
<dbReference type="Proteomes" id="UP000197768">
    <property type="component" value="Unassembled WGS sequence"/>
</dbReference>
<dbReference type="AlphaFoldDB" id="A0A246GJR2"/>
<name>A0A246GJR2_9FLAO</name>
<proteinExistence type="predicted"/>